<name>A0A922D9A6_CARIL</name>
<keyword evidence="1" id="KW-0812">Transmembrane</keyword>
<proteinExistence type="predicted"/>
<dbReference type="AlphaFoldDB" id="A0A922D9A6"/>
<keyword evidence="1" id="KW-0472">Membrane</keyword>
<gene>
    <name evidence="2" type="ORF">I3842_14G047700</name>
</gene>
<dbReference type="EMBL" id="CM031838">
    <property type="protein sequence ID" value="KAG6677849.1"/>
    <property type="molecule type" value="Genomic_DNA"/>
</dbReference>
<evidence type="ECO:0000256" key="1">
    <source>
        <dbReference type="SAM" id="Phobius"/>
    </source>
</evidence>
<keyword evidence="1" id="KW-1133">Transmembrane helix</keyword>
<protein>
    <submittedName>
        <fullName evidence="2">Uncharacterized protein</fullName>
    </submittedName>
</protein>
<accession>A0A922D9A6</accession>
<dbReference type="Proteomes" id="UP000811246">
    <property type="component" value="Chromosome 14"/>
</dbReference>
<sequence length="78" mass="8792">MKNLKTRLLWFGVGILVGGAVISHFVWRGLRSDRYALVYDTKLKLAALEARVLKLEAVSFPKSNPTQVTPPDDLQLRL</sequence>
<organism evidence="2 3">
    <name type="scientific">Carya illinoinensis</name>
    <name type="common">Pecan</name>
    <dbReference type="NCBI Taxonomy" id="32201"/>
    <lineage>
        <taxon>Eukaryota</taxon>
        <taxon>Viridiplantae</taxon>
        <taxon>Streptophyta</taxon>
        <taxon>Embryophyta</taxon>
        <taxon>Tracheophyta</taxon>
        <taxon>Spermatophyta</taxon>
        <taxon>Magnoliopsida</taxon>
        <taxon>eudicotyledons</taxon>
        <taxon>Gunneridae</taxon>
        <taxon>Pentapetalae</taxon>
        <taxon>rosids</taxon>
        <taxon>fabids</taxon>
        <taxon>Fagales</taxon>
        <taxon>Juglandaceae</taxon>
        <taxon>Carya</taxon>
    </lineage>
</organism>
<comment type="caution">
    <text evidence="2">The sequence shown here is derived from an EMBL/GenBank/DDBJ whole genome shotgun (WGS) entry which is preliminary data.</text>
</comment>
<reference evidence="2" key="1">
    <citation type="submission" date="2021-01" db="EMBL/GenBank/DDBJ databases">
        <authorList>
            <person name="Lovell J.T."/>
            <person name="Bentley N."/>
            <person name="Bhattarai G."/>
            <person name="Jenkins J.W."/>
            <person name="Sreedasyam A."/>
            <person name="Alarcon Y."/>
            <person name="Bock C."/>
            <person name="Boston L."/>
            <person name="Carlson J."/>
            <person name="Cervantes K."/>
            <person name="Clermont K."/>
            <person name="Krom N."/>
            <person name="Kubenka K."/>
            <person name="Mamidi S."/>
            <person name="Mattison C."/>
            <person name="Monteros M."/>
            <person name="Pisani C."/>
            <person name="Plott C."/>
            <person name="Rajasekar S."/>
            <person name="Rhein H.S."/>
            <person name="Rohla C."/>
            <person name="Song M."/>
            <person name="Hilaire R.S."/>
            <person name="Shu S."/>
            <person name="Wells L."/>
            <person name="Wang X."/>
            <person name="Webber J."/>
            <person name="Heerema R.J."/>
            <person name="Klein P."/>
            <person name="Conner P."/>
            <person name="Grauke L."/>
            <person name="Grimwood J."/>
            <person name="Schmutz J."/>
            <person name="Randall J.J."/>
        </authorList>
    </citation>
    <scope>NUCLEOTIDE SEQUENCE</scope>
    <source>
        <tissue evidence="2">Leaf</tissue>
    </source>
</reference>
<feature type="transmembrane region" description="Helical" evidence="1">
    <location>
        <begin position="7"/>
        <end position="27"/>
    </location>
</feature>
<evidence type="ECO:0000313" key="3">
    <source>
        <dbReference type="Proteomes" id="UP000811246"/>
    </source>
</evidence>
<evidence type="ECO:0000313" key="2">
    <source>
        <dbReference type="EMBL" id="KAG6677849.1"/>
    </source>
</evidence>